<protein>
    <submittedName>
        <fullName evidence="1">Uncharacterized protein</fullName>
    </submittedName>
</protein>
<organism evidence="1">
    <name type="scientific">uncultured Caudovirales phage</name>
    <dbReference type="NCBI Taxonomy" id="2100421"/>
    <lineage>
        <taxon>Viruses</taxon>
        <taxon>Duplodnaviria</taxon>
        <taxon>Heunggongvirae</taxon>
        <taxon>Uroviricota</taxon>
        <taxon>Caudoviricetes</taxon>
        <taxon>Peduoviridae</taxon>
        <taxon>Maltschvirus</taxon>
        <taxon>Maltschvirus maltsch</taxon>
    </lineage>
</organism>
<gene>
    <name evidence="1" type="ORF">UFOVP239_57</name>
</gene>
<accession>A0A6J7WTI1</accession>
<proteinExistence type="predicted"/>
<sequence>MTSYVSPYTGQTISPSQVGYENLTISADTTLQWPVNGNTTSVVANIIEVSATTTGLKLIMPPATEVSVGQSSLIMNVGANTFTVTNNSGATIVSVPSGIAQYVYVTDNSTVNGTWDSVQFGAGTSAANAATLAGLGLKADGTTLNTATPVNTFSSNYSLLANDRAALYVWTGGAGTVTLPSAGAVGNNWFVAIKNDGTGILTVAASGSNTIDGQVSTQLQISESLIIASNGTNFYSYGYGQSSQFFFTQLVKTVTGGTVTLTSAEASSIIQEYIGTLTSNCTVILPPTVQLYSLQNKTSGAFTLTFKTSAVGGSTVVLPSTQTILAVCDGTNVYNAQTSTSSFINALTIGNGSAATPSLAFVGDPTGLYLAASNQLGFAVNGVSAGKLTSTGLLLTVGINGGAF</sequence>
<reference evidence="1" key="1">
    <citation type="submission" date="2020-05" db="EMBL/GenBank/DDBJ databases">
        <authorList>
            <person name="Chiriac C."/>
            <person name="Salcher M."/>
            <person name="Ghai R."/>
            <person name="Kavagutti S V."/>
        </authorList>
    </citation>
    <scope>NUCLEOTIDE SEQUENCE</scope>
</reference>
<dbReference type="EMBL" id="LR798278">
    <property type="protein sequence ID" value="CAB5220118.1"/>
    <property type="molecule type" value="Genomic_DNA"/>
</dbReference>
<name>A0A6J7WTI1_9CAUD</name>
<evidence type="ECO:0000313" key="1">
    <source>
        <dbReference type="EMBL" id="CAB5220118.1"/>
    </source>
</evidence>